<dbReference type="GO" id="GO:0004252">
    <property type="term" value="F:serine-type endopeptidase activity"/>
    <property type="evidence" value="ECO:0007669"/>
    <property type="project" value="InterPro"/>
</dbReference>
<dbReference type="SUPFAM" id="SSF49785">
    <property type="entry name" value="Galactose-binding domain-like"/>
    <property type="match status" value="1"/>
</dbReference>
<evidence type="ECO:0000256" key="2">
    <source>
        <dbReference type="ARBA" id="ARBA00022670"/>
    </source>
</evidence>
<dbReference type="GO" id="GO:0004222">
    <property type="term" value="F:metalloendopeptidase activity"/>
    <property type="evidence" value="ECO:0007669"/>
    <property type="project" value="InterPro"/>
</dbReference>
<dbReference type="Gene3D" id="3.10.450.490">
    <property type="match status" value="1"/>
</dbReference>
<dbReference type="InterPro" id="IPR011096">
    <property type="entry name" value="FTP_domain"/>
</dbReference>
<keyword evidence="6" id="KW-0862">Zinc</keyword>
<organism evidence="11 12">
    <name type="scientific">Paractinoplanes rishiriensis</name>
    <dbReference type="NCBI Taxonomy" id="1050105"/>
    <lineage>
        <taxon>Bacteria</taxon>
        <taxon>Bacillati</taxon>
        <taxon>Actinomycetota</taxon>
        <taxon>Actinomycetes</taxon>
        <taxon>Micromonosporales</taxon>
        <taxon>Micromonosporaceae</taxon>
        <taxon>Paractinoplanes</taxon>
    </lineage>
</organism>
<dbReference type="Gene3D" id="2.60.120.260">
    <property type="entry name" value="Galactose-binding domain-like"/>
    <property type="match status" value="1"/>
</dbReference>
<dbReference type="Pfam" id="PF01483">
    <property type="entry name" value="P_proprotein"/>
    <property type="match status" value="1"/>
</dbReference>
<dbReference type="Gene3D" id="1.10.390.10">
    <property type="entry name" value="Neutral Protease Domain 2"/>
    <property type="match status" value="1"/>
</dbReference>
<dbReference type="PRINTS" id="PR00730">
    <property type="entry name" value="THERMOLYSIN"/>
</dbReference>
<name>A0A919JY45_9ACTN</name>
<dbReference type="Pfam" id="PF01447">
    <property type="entry name" value="Peptidase_M4"/>
    <property type="match status" value="1"/>
</dbReference>
<dbReference type="InterPro" id="IPR002884">
    <property type="entry name" value="P_dom"/>
</dbReference>
<dbReference type="PROSITE" id="PS51829">
    <property type="entry name" value="P_HOMO_B"/>
    <property type="match status" value="1"/>
</dbReference>
<evidence type="ECO:0000256" key="3">
    <source>
        <dbReference type="ARBA" id="ARBA00022723"/>
    </source>
</evidence>
<dbReference type="Proteomes" id="UP000636960">
    <property type="component" value="Unassembled WGS sequence"/>
</dbReference>
<keyword evidence="5" id="KW-0378">Hydrolase</keyword>
<dbReference type="RefSeq" id="WP_203781946.1">
    <property type="nucleotide sequence ID" value="NZ_BOMV01000034.1"/>
</dbReference>
<evidence type="ECO:0000256" key="9">
    <source>
        <dbReference type="SAM" id="SignalP"/>
    </source>
</evidence>
<evidence type="ECO:0000256" key="5">
    <source>
        <dbReference type="ARBA" id="ARBA00022801"/>
    </source>
</evidence>
<evidence type="ECO:0000256" key="1">
    <source>
        <dbReference type="ARBA" id="ARBA00009388"/>
    </source>
</evidence>
<evidence type="ECO:0000313" key="11">
    <source>
        <dbReference type="EMBL" id="GIE95657.1"/>
    </source>
</evidence>
<comment type="caution">
    <text evidence="11">The sequence shown here is derived from an EMBL/GenBank/DDBJ whole genome shotgun (WGS) entry which is preliminary data.</text>
</comment>
<keyword evidence="3" id="KW-0479">Metal-binding</keyword>
<feature type="domain" description="P/Homo B" evidence="10">
    <location>
        <begin position="629"/>
        <end position="749"/>
    </location>
</feature>
<evidence type="ECO:0000256" key="7">
    <source>
        <dbReference type="ARBA" id="ARBA00023049"/>
    </source>
</evidence>
<dbReference type="InterPro" id="IPR027268">
    <property type="entry name" value="Peptidase_M4/M1_CTD_sf"/>
</dbReference>
<dbReference type="GO" id="GO:0006508">
    <property type="term" value="P:proteolysis"/>
    <property type="evidence" value="ECO:0007669"/>
    <property type="project" value="UniProtKB-KW"/>
</dbReference>
<dbReference type="Pfam" id="PF07504">
    <property type="entry name" value="FTP"/>
    <property type="match status" value="1"/>
</dbReference>
<sequence length="749" mass="76384">MRTAIALVGAIALAGGGVIAATQIASAATPDTPGSSLIADAGEALKNNAATLRTSAQDEYRVYSSKTDREGRGTVRYTRTYQGLRVYGGDLVVRTKANGDYAGSSVGLTKPLSLATKPTVVAAQAARTATAEFEGKVTSTGTPELFVDASSGTGKLSYDTLVSGWQPDGQTPSRLHVITDATSGAVVGSHDEIHSVAGTGNSVYSGQVPIETTLSGSTYSLTDPLRGNGSTCDMQNRTSGTCAVLTDADNTWGNGAATDRQSAAVDAHFGAAVTFDYFKNVHGRNGIFGNGQGVPSRVHYGNAYVNAFWDGRQMTYGDGAGNTKPLVSLDVAGHEMSHGVTDAVVPGGLTYSGESGGLNEATSDIFGSLVEFHANTAEDPGDYGIGEELGLAGTGKPLRYMYNPTLDGSSHGCWSSTTRSIDVHYSSGVANHFFFNLAEGTGATAFGTSPVCGSAEAVVGIGRDKAAKIWFRALDTYFVSNTGYVNTANPGNTARAYTLAAAADLYGLCGTEYKAVRAAWTSVNVAGNDVCSAGNDFSLTLSAPNTAVDPGASVTLTATTAVVNGTAETVTFSAGSTPTGVTVSFDPPTVTAGEPSTVTVTAADGIDAGVAPITITATAASMTRSATLTVTTNSGPGCNGSNLQTVTVPDNATVTSPITVSGCDGPPSATSAVTVNIRHTYIGDLAVTLLAPDGTGYVLHNRSGGTNDNINQTFTVDLSSETANGTWTLQVRDAATLDSGALEGWKLSL</sequence>
<dbReference type="InterPro" id="IPR001570">
    <property type="entry name" value="Peptidase_M4_C_domain"/>
</dbReference>
<evidence type="ECO:0000256" key="8">
    <source>
        <dbReference type="PIRSR" id="PIRSR623612-1"/>
    </source>
</evidence>
<dbReference type="InterPro" id="IPR023612">
    <property type="entry name" value="Peptidase_M4"/>
</dbReference>
<dbReference type="InterPro" id="IPR008979">
    <property type="entry name" value="Galactose-bd-like_sf"/>
</dbReference>
<reference evidence="11" key="1">
    <citation type="submission" date="2021-01" db="EMBL/GenBank/DDBJ databases">
        <title>Whole genome shotgun sequence of Actinoplanes rishiriensis NBRC 108556.</title>
        <authorList>
            <person name="Komaki H."/>
            <person name="Tamura T."/>
        </authorList>
    </citation>
    <scope>NUCLEOTIDE SEQUENCE</scope>
    <source>
        <strain evidence="11">NBRC 108556</strain>
    </source>
</reference>
<dbReference type="GO" id="GO:0046872">
    <property type="term" value="F:metal ion binding"/>
    <property type="evidence" value="ECO:0007669"/>
    <property type="project" value="UniProtKB-KW"/>
</dbReference>
<proteinExistence type="inferred from homology"/>
<protein>
    <submittedName>
        <fullName evidence="11">Peptidase M4</fullName>
    </submittedName>
</protein>
<feature type="chain" id="PRO_5038031475" evidence="9">
    <location>
        <begin position="28"/>
        <end position="749"/>
    </location>
</feature>
<dbReference type="PANTHER" id="PTHR33794:SF1">
    <property type="entry name" value="BACILLOLYSIN"/>
    <property type="match status" value="1"/>
</dbReference>
<feature type="active site" description="Proton donor" evidence="8">
    <location>
        <position position="424"/>
    </location>
</feature>
<feature type="active site" evidence="8">
    <location>
        <position position="335"/>
    </location>
</feature>
<gene>
    <name evidence="11" type="ORF">Ari01nite_31220</name>
</gene>
<dbReference type="Gene3D" id="3.10.170.10">
    <property type="match status" value="1"/>
</dbReference>
<evidence type="ECO:0000256" key="6">
    <source>
        <dbReference type="ARBA" id="ARBA00022833"/>
    </source>
</evidence>
<keyword evidence="2" id="KW-0645">Protease</keyword>
<accession>A0A919JY45</accession>
<keyword evidence="7" id="KW-0482">Metalloprotease</keyword>
<dbReference type="InterPro" id="IPR050728">
    <property type="entry name" value="Zinc_Metalloprotease_M4"/>
</dbReference>
<keyword evidence="4 9" id="KW-0732">Signal</keyword>
<dbReference type="Pfam" id="PF02868">
    <property type="entry name" value="Peptidase_M4_C"/>
    <property type="match status" value="1"/>
</dbReference>
<dbReference type="InterPro" id="IPR013856">
    <property type="entry name" value="Peptidase_M4_domain"/>
</dbReference>
<evidence type="ECO:0000259" key="10">
    <source>
        <dbReference type="PROSITE" id="PS51829"/>
    </source>
</evidence>
<dbReference type="CDD" id="cd09597">
    <property type="entry name" value="M4_TLP"/>
    <property type="match status" value="1"/>
</dbReference>
<dbReference type="AlphaFoldDB" id="A0A919JY45"/>
<dbReference type="SUPFAM" id="SSF55486">
    <property type="entry name" value="Metalloproteases ('zincins'), catalytic domain"/>
    <property type="match status" value="1"/>
</dbReference>
<evidence type="ECO:0000256" key="4">
    <source>
        <dbReference type="ARBA" id="ARBA00022729"/>
    </source>
</evidence>
<keyword evidence="12" id="KW-1185">Reference proteome</keyword>
<evidence type="ECO:0000313" key="12">
    <source>
        <dbReference type="Proteomes" id="UP000636960"/>
    </source>
</evidence>
<dbReference type="EMBL" id="BOMV01000034">
    <property type="protein sequence ID" value="GIE95657.1"/>
    <property type="molecule type" value="Genomic_DNA"/>
</dbReference>
<dbReference type="PANTHER" id="PTHR33794">
    <property type="entry name" value="BACILLOLYSIN"/>
    <property type="match status" value="1"/>
</dbReference>
<comment type="similarity">
    <text evidence="1">Belongs to the peptidase M4 family.</text>
</comment>
<feature type="signal peptide" evidence="9">
    <location>
        <begin position="1"/>
        <end position="27"/>
    </location>
</feature>